<dbReference type="Proteomes" id="UP000277256">
    <property type="component" value="Unassembled WGS sequence"/>
</dbReference>
<name>A0A426UV62_9ACTN</name>
<accession>A0A426UV62</accession>
<dbReference type="AlphaFoldDB" id="A0A426UV62"/>
<dbReference type="RefSeq" id="WP_125248521.1">
    <property type="nucleotide sequence ID" value="NZ_RSEB01000004.1"/>
</dbReference>
<comment type="caution">
    <text evidence="1">The sequence shown here is derived from an EMBL/GenBank/DDBJ whole genome shotgun (WGS) entry which is preliminary data.</text>
</comment>
<organism evidence="1 2">
    <name type="scientific">Glycomyces terrestris</name>
    <dbReference type="NCBI Taxonomy" id="2493553"/>
    <lineage>
        <taxon>Bacteria</taxon>
        <taxon>Bacillati</taxon>
        <taxon>Actinomycetota</taxon>
        <taxon>Actinomycetes</taxon>
        <taxon>Glycomycetales</taxon>
        <taxon>Glycomycetaceae</taxon>
        <taxon>Glycomyces</taxon>
    </lineage>
</organism>
<evidence type="ECO:0000313" key="2">
    <source>
        <dbReference type="Proteomes" id="UP000277256"/>
    </source>
</evidence>
<keyword evidence="2" id="KW-1185">Reference proteome</keyword>
<reference evidence="1 2" key="1">
    <citation type="submission" date="2018-12" db="EMBL/GenBank/DDBJ databases">
        <title>Glycomyces sp. YIM 121974 draft genome.</title>
        <authorList>
            <person name="Li Q."/>
        </authorList>
    </citation>
    <scope>NUCLEOTIDE SEQUENCE [LARGE SCALE GENOMIC DNA]</scope>
    <source>
        <strain evidence="1 2">YIM 121974</strain>
    </source>
</reference>
<proteinExistence type="predicted"/>
<gene>
    <name evidence="1" type="ORF">EIW28_14940</name>
</gene>
<sequence length="76" mass="8528">MIIGQFTWRKWEIEAESITSPLVGEVIWLNRTGPAPVGIGMIRDDRLELTAFAPADDLAPLELRHAFDEFRSGTTT</sequence>
<dbReference type="EMBL" id="RSEB01000004">
    <property type="protein sequence ID" value="RRR98212.1"/>
    <property type="molecule type" value="Genomic_DNA"/>
</dbReference>
<dbReference type="OrthoDB" id="9965956at2"/>
<protein>
    <submittedName>
        <fullName evidence="1">Uncharacterized protein</fullName>
    </submittedName>
</protein>
<evidence type="ECO:0000313" key="1">
    <source>
        <dbReference type="EMBL" id="RRR98212.1"/>
    </source>
</evidence>